<comment type="caution">
    <text evidence="2">The sequence shown here is derived from an EMBL/GenBank/DDBJ whole genome shotgun (WGS) entry which is preliminary data.</text>
</comment>
<keyword evidence="3" id="KW-1185">Reference proteome</keyword>
<dbReference type="AlphaFoldDB" id="A0AAD3SPP2"/>
<reference evidence="2" key="1">
    <citation type="submission" date="2023-05" db="EMBL/GenBank/DDBJ databases">
        <title>Nepenthes gracilis genome sequencing.</title>
        <authorList>
            <person name="Fukushima K."/>
        </authorList>
    </citation>
    <scope>NUCLEOTIDE SEQUENCE</scope>
    <source>
        <strain evidence="2">SING2019-196</strain>
    </source>
</reference>
<organism evidence="2 3">
    <name type="scientific">Nepenthes gracilis</name>
    <name type="common">Slender pitcher plant</name>
    <dbReference type="NCBI Taxonomy" id="150966"/>
    <lineage>
        <taxon>Eukaryota</taxon>
        <taxon>Viridiplantae</taxon>
        <taxon>Streptophyta</taxon>
        <taxon>Embryophyta</taxon>
        <taxon>Tracheophyta</taxon>
        <taxon>Spermatophyta</taxon>
        <taxon>Magnoliopsida</taxon>
        <taxon>eudicotyledons</taxon>
        <taxon>Gunneridae</taxon>
        <taxon>Pentapetalae</taxon>
        <taxon>Caryophyllales</taxon>
        <taxon>Nepenthaceae</taxon>
        <taxon>Nepenthes</taxon>
    </lineage>
</organism>
<gene>
    <name evidence="2" type="ORF">Nepgr_017611</name>
</gene>
<protein>
    <submittedName>
        <fullName evidence="2">Uncharacterized protein</fullName>
    </submittedName>
</protein>
<feature type="compositionally biased region" description="Polar residues" evidence="1">
    <location>
        <begin position="57"/>
        <end position="72"/>
    </location>
</feature>
<feature type="region of interest" description="Disordered" evidence="1">
    <location>
        <begin position="36"/>
        <end position="72"/>
    </location>
</feature>
<name>A0AAD3SPP2_NEPGR</name>
<evidence type="ECO:0000313" key="2">
    <source>
        <dbReference type="EMBL" id="GMH15770.1"/>
    </source>
</evidence>
<accession>A0AAD3SPP2</accession>
<evidence type="ECO:0000313" key="3">
    <source>
        <dbReference type="Proteomes" id="UP001279734"/>
    </source>
</evidence>
<dbReference type="Proteomes" id="UP001279734">
    <property type="component" value="Unassembled WGS sequence"/>
</dbReference>
<dbReference type="EMBL" id="BSYO01000015">
    <property type="protein sequence ID" value="GMH15770.1"/>
    <property type="molecule type" value="Genomic_DNA"/>
</dbReference>
<sequence length="72" mass="7962">MATAALNRSLLEVRGSSYHWLHKGLLESYDGSRASAIPSNLRKAPHKESRGGPRDYSSPQSTYGSWVSSRLE</sequence>
<evidence type="ECO:0000256" key="1">
    <source>
        <dbReference type="SAM" id="MobiDB-lite"/>
    </source>
</evidence>
<proteinExistence type="predicted"/>